<keyword evidence="2" id="KW-0186">Copper</keyword>
<dbReference type="eggNOG" id="COG1999">
    <property type="taxonomic scope" value="Bacteria"/>
</dbReference>
<feature type="binding site" evidence="2">
    <location>
        <position position="91"/>
    </location>
    <ligand>
        <name>Cu cation</name>
        <dbReference type="ChEBI" id="CHEBI:23378"/>
    </ligand>
</feature>
<keyword evidence="4" id="KW-0472">Membrane</keyword>
<dbReference type="PANTHER" id="PTHR12151:SF25">
    <property type="entry name" value="LINALOOL DEHYDRATASE_ISOMERASE DOMAIN-CONTAINING PROTEIN"/>
    <property type="match status" value="1"/>
</dbReference>
<feature type="transmembrane region" description="Helical" evidence="4">
    <location>
        <begin position="25"/>
        <end position="43"/>
    </location>
</feature>
<dbReference type="GO" id="GO:0046872">
    <property type="term" value="F:metal ion binding"/>
    <property type="evidence" value="ECO:0007669"/>
    <property type="project" value="UniProtKB-KW"/>
</dbReference>
<dbReference type="PANTHER" id="PTHR12151">
    <property type="entry name" value="ELECTRON TRANSPORT PROTIN SCO1/SENC FAMILY MEMBER"/>
    <property type="match status" value="1"/>
</dbReference>
<feature type="binding site" evidence="2">
    <location>
        <position position="182"/>
    </location>
    <ligand>
        <name>Cu cation</name>
        <dbReference type="ChEBI" id="CHEBI:23378"/>
    </ligand>
</feature>
<dbReference type="AlphaFoldDB" id="Q7MGA0"/>
<dbReference type="Gene3D" id="3.40.30.10">
    <property type="entry name" value="Glutaredoxin"/>
    <property type="match status" value="1"/>
</dbReference>
<organism evidence="5 6">
    <name type="scientific">Vibrio vulnificus (strain YJ016)</name>
    <dbReference type="NCBI Taxonomy" id="196600"/>
    <lineage>
        <taxon>Bacteria</taxon>
        <taxon>Pseudomonadati</taxon>
        <taxon>Pseudomonadota</taxon>
        <taxon>Gammaproteobacteria</taxon>
        <taxon>Vibrionales</taxon>
        <taxon>Vibrionaceae</taxon>
        <taxon>Vibrio</taxon>
    </lineage>
</organism>
<name>Q7MGA0_VIBVY</name>
<protein>
    <submittedName>
        <fullName evidence="5">Sco1-related protein</fullName>
    </submittedName>
</protein>
<dbReference type="CDD" id="cd02968">
    <property type="entry name" value="SCO"/>
    <property type="match status" value="1"/>
</dbReference>
<comment type="similarity">
    <text evidence="1">Belongs to the SCO1/2 family.</text>
</comment>
<accession>Q7MGA0</accession>
<dbReference type="STRING" id="672.VV93_v1c30820"/>
<dbReference type="EMBL" id="BA000038">
    <property type="protein sequence ID" value="BAC96095.1"/>
    <property type="molecule type" value="Genomic_DNA"/>
</dbReference>
<evidence type="ECO:0000256" key="1">
    <source>
        <dbReference type="ARBA" id="ARBA00010996"/>
    </source>
</evidence>
<reference evidence="5 6" key="1">
    <citation type="journal article" date="2003" name="Genome Res.">
        <title>Comparative genome analysis of Vibrio vulnificus, a marine pathogen.</title>
        <authorList>
            <person name="Chen C.Y."/>
            <person name="Wu K.M."/>
            <person name="Chang Y.C."/>
            <person name="Chang C.H."/>
            <person name="Tsai H.C."/>
            <person name="Liao T.L."/>
            <person name="Liu Y.M."/>
            <person name="Chen H.J."/>
            <person name="Shen A.B."/>
            <person name="Li J.C."/>
            <person name="Su T.L."/>
            <person name="Shao C.P."/>
            <person name="Lee C.T."/>
            <person name="Hor L.I."/>
            <person name="Tsai S.F."/>
        </authorList>
    </citation>
    <scope>NUCLEOTIDE SEQUENCE [LARGE SCALE GENOMIC DNA]</scope>
    <source>
        <strain evidence="5 6">YJ016</strain>
    </source>
</reference>
<keyword evidence="2" id="KW-0479">Metal-binding</keyword>
<dbReference type="HOGENOM" id="CLU_050131_3_3_6"/>
<dbReference type="KEGG" id="vvy:VVA0069"/>
<keyword evidence="4" id="KW-1133">Transmembrane helix</keyword>
<feature type="binding site" evidence="2">
    <location>
        <position position="95"/>
    </location>
    <ligand>
        <name>Cu cation</name>
        <dbReference type="ChEBI" id="CHEBI:23378"/>
    </ligand>
</feature>
<keyword evidence="3" id="KW-1015">Disulfide bond</keyword>
<evidence type="ECO:0000256" key="4">
    <source>
        <dbReference type="SAM" id="Phobius"/>
    </source>
</evidence>
<dbReference type="InterPro" id="IPR036249">
    <property type="entry name" value="Thioredoxin-like_sf"/>
</dbReference>
<evidence type="ECO:0000256" key="3">
    <source>
        <dbReference type="PIRSR" id="PIRSR603782-2"/>
    </source>
</evidence>
<evidence type="ECO:0000256" key="2">
    <source>
        <dbReference type="PIRSR" id="PIRSR603782-1"/>
    </source>
</evidence>
<dbReference type="Pfam" id="PF02630">
    <property type="entry name" value="SCO1-SenC"/>
    <property type="match status" value="1"/>
</dbReference>
<keyword evidence="4" id="KW-0812">Transmembrane</keyword>
<evidence type="ECO:0000313" key="5">
    <source>
        <dbReference type="EMBL" id="BAC96095.1"/>
    </source>
</evidence>
<dbReference type="InterPro" id="IPR003782">
    <property type="entry name" value="SCO1/SenC"/>
</dbReference>
<feature type="disulfide bond" description="Redox-active" evidence="3">
    <location>
        <begin position="91"/>
        <end position="95"/>
    </location>
</feature>
<proteinExistence type="inferred from homology"/>
<dbReference type="Proteomes" id="UP000002675">
    <property type="component" value="Chromosome II"/>
</dbReference>
<evidence type="ECO:0000313" key="6">
    <source>
        <dbReference type="Proteomes" id="UP000002675"/>
    </source>
</evidence>
<gene>
    <name evidence="5" type="ordered locus">VVA0069</name>
</gene>
<dbReference type="SUPFAM" id="SSF52833">
    <property type="entry name" value="Thioredoxin-like"/>
    <property type="match status" value="1"/>
</dbReference>
<sequence length="219" mass="24758">MVRRAYRRYYHGLPCNKDATMSKNWSLFLVVAFVLGFALKSYLDLQGKVENEATPPTHSAAMLYGQDEQAVNIFDTEDTRIRVIYFGFTRCPDVCPTSLAMLSGALNELDDATKAKLRPLFISLDPERDDAKLSAQYAHYFHPMIEGLSSSLDVTTELAKRYGVIFRKTELKDSELKYTLDHSSYFYFLQPDGTLITKVPHTLTPAPIVEAIKTITQGN</sequence>